<feature type="domain" description="(S)-ureidoglycine aminohydrolase cupin" evidence="1">
    <location>
        <begin position="42"/>
        <end position="114"/>
    </location>
</feature>
<dbReference type="PANTHER" id="PTHR40943">
    <property type="entry name" value="CYTOPLASMIC PROTEIN-RELATED"/>
    <property type="match status" value="1"/>
</dbReference>
<evidence type="ECO:0000313" key="2">
    <source>
        <dbReference type="EMBL" id="RWR13412.1"/>
    </source>
</evidence>
<sequence>MTAKYLEINALNPGVEPVTGAPDPTLVTDGNPASLTWDLDRTPDGRVETGVWEVAPGTWTFTAECWEIMHIVSGHSELTEVGTDKTTVLRAGSVFLMRPGLQVVWRVVETTRKIWVTYVPEA</sequence>
<keyword evidence="3" id="KW-1185">Reference proteome</keyword>
<gene>
    <name evidence="2" type="ORF">D2T33_06810</name>
</gene>
<dbReference type="InterPro" id="IPR008579">
    <property type="entry name" value="UGlyAH_Cupin_dom"/>
</dbReference>
<accession>A0A443IYX6</accession>
<dbReference type="InterPro" id="IPR014710">
    <property type="entry name" value="RmlC-like_jellyroll"/>
</dbReference>
<protein>
    <submittedName>
        <fullName evidence="2">DUF861 domain-containing protein</fullName>
    </submittedName>
</protein>
<dbReference type="EMBL" id="SAUW01000005">
    <property type="protein sequence ID" value="RWR13412.1"/>
    <property type="molecule type" value="Genomic_DNA"/>
</dbReference>
<dbReference type="Gene3D" id="2.60.120.10">
    <property type="entry name" value="Jelly Rolls"/>
    <property type="match status" value="1"/>
</dbReference>
<evidence type="ECO:0000259" key="1">
    <source>
        <dbReference type="Pfam" id="PF05899"/>
    </source>
</evidence>
<dbReference type="InterPro" id="IPR011051">
    <property type="entry name" value="RmlC_Cupin_sf"/>
</dbReference>
<organism evidence="2 3">
    <name type="scientific">Paenirhodobacter populi</name>
    <dbReference type="NCBI Taxonomy" id="2306993"/>
    <lineage>
        <taxon>Bacteria</taxon>
        <taxon>Pseudomonadati</taxon>
        <taxon>Pseudomonadota</taxon>
        <taxon>Alphaproteobacteria</taxon>
        <taxon>Rhodobacterales</taxon>
        <taxon>Rhodobacter group</taxon>
        <taxon>Paenirhodobacter</taxon>
    </lineage>
</organism>
<reference evidence="2 3" key="2">
    <citation type="submission" date="2019-01" db="EMBL/GenBank/DDBJ databases">
        <authorList>
            <person name="Li Y."/>
        </authorList>
    </citation>
    <scope>NUCLEOTIDE SEQUENCE [LARGE SCALE GENOMIC DNA]</scope>
    <source>
        <strain evidence="2 3">2D-5</strain>
    </source>
</reference>
<dbReference type="RefSeq" id="WP_128269289.1">
    <property type="nucleotide sequence ID" value="NZ_SAUW01000005.1"/>
</dbReference>
<dbReference type="Pfam" id="PF05899">
    <property type="entry name" value="Cupin_3"/>
    <property type="match status" value="1"/>
</dbReference>
<dbReference type="PANTHER" id="PTHR40943:SF1">
    <property type="entry name" value="CYTOPLASMIC PROTEIN"/>
    <property type="match status" value="1"/>
</dbReference>
<evidence type="ECO:0000313" key="3">
    <source>
        <dbReference type="Proteomes" id="UP000285710"/>
    </source>
</evidence>
<proteinExistence type="predicted"/>
<comment type="caution">
    <text evidence="2">The sequence shown here is derived from an EMBL/GenBank/DDBJ whole genome shotgun (WGS) entry which is preliminary data.</text>
</comment>
<dbReference type="SUPFAM" id="SSF51182">
    <property type="entry name" value="RmlC-like cupins"/>
    <property type="match status" value="1"/>
</dbReference>
<reference evidence="2 3" key="1">
    <citation type="submission" date="2019-01" db="EMBL/GenBank/DDBJ databases">
        <title>Sinorhodobacter populi sp. nov. isolated from the symptomatic bark tissue of Populus euramericana canker.</title>
        <authorList>
            <person name="Xu G."/>
        </authorList>
    </citation>
    <scope>NUCLEOTIDE SEQUENCE [LARGE SCALE GENOMIC DNA]</scope>
    <source>
        <strain evidence="2 3">2D-5</strain>
    </source>
</reference>
<name>A0A443IYX6_9RHOB</name>
<dbReference type="AlphaFoldDB" id="A0A443IYX6"/>
<dbReference type="Proteomes" id="UP000285710">
    <property type="component" value="Unassembled WGS sequence"/>
</dbReference>